<evidence type="ECO:0000259" key="2">
    <source>
        <dbReference type="Pfam" id="PF00144"/>
    </source>
</evidence>
<dbReference type="Proteomes" id="UP000054241">
    <property type="component" value="Unassembled WGS sequence"/>
</dbReference>
<evidence type="ECO:0000313" key="4">
    <source>
        <dbReference type="Proteomes" id="UP000054241"/>
    </source>
</evidence>
<name>A0A101NDG6_9ACTN</name>
<sequence length="128" mass="13760">MHTVNRETMTYRIDSIEQLLSEGVRDKVHPGAVWAVGDTADIHASGSTGVLDPNDPGAPMRPDTIFDAASLTKILAVWASIGAFWEEGRLDLDTPLGTFWSEVDGHPLGVVTARQLLTHTDAPITGGR</sequence>
<dbReference type="Gene3D" id="3.40.710.10">
    <property type="entry name" value="DD-peptidase/beta-lactamase superfamily"/>
    <property type="match status" value="1"/>
</dbReference>
<keyword evidence="1" id="KW-0378">Hydrolase</keyword>
<dbReference type="PANTHER" id="PTHR43283:SF11">
    <property type="entry name" value="BETA-LACTAMASE-RELATED DOMAIN-CONTAINING PROTEIN"/>
    <property type="match status" value="1"/>
</dbReference>
<dbReference type="InterPro" id="IPR001466">
    <property type="entry name" value="Beta-lactam-related"/>
</dbReference>
<dbReference type="EMBL" id="LMWL01000083">
    <property type="protein sequence ID" value="KUM91181.1"/>
    <property type="molecule type" value="Genomic_DNA"/>
</dbReference>
<gene>
    <name evidence="3" type="ORF">AQI88_38345</name>
</gene>
<evidence type="ECO:0000256" key="1">
    <source>
        <dbReference type="ARBA" id="ARBA00022801"/>
    </source>
</evidence>
<proteinExistence type="predicted"/>
<dbReference type="SUPFAM" id="SSF56601">
    <property type="entry name" value="beta-lactamase/transpeptidase-like"/>
    <property type="match status" value="1"/>
</dbReference>
<accession>A0A101NDG6</accession>
<dbReference type="InterPro" id="IPR012338">
    <property type="entry name" value="Beta-lactam/transpept-like"/>
</dbReference>
<protein>
    <recommendedName>
        <fullName evidence="2">Beta-lactamase-related domain-containing protein</fullName>
    </recommendedName>
</protein>
<reference evidence="3 4" key="1">
    <citation type="submission" date="2015-10" db="EMBL/GenBank/DDBJ databases">
        <title>Draft genome sequence of Streptomyces cellostaticus DSM 40189, type strain for the species Streptomyces cellostaticus.</title>
        <authorList>
            <person name="Ruckert C."/>
            <person name="Winkler A."/>
            <person name="Kalinowski J."/>
            <person name="Kampfer P."/>
            <person name="Glaeser S."/>
        </authorList>
    </citation>
    <scope>NUCLEOTIDE SEQUENCE [LARGE SCALE GENOMIC DNA]</scope>
    <source>
        <strain evidence="3 4">DSM 40189</strain>
    </source>
</reference>
<keyword evidence="4" id="KW-1185">Reference proteome</keyword>
<dbReference type="Pfam" id="PF00144">
    <property type="entry name" value="Beta-lactamase"/>
    <property type="match status" value="1"/>
</dbReference>
<organism evidence="3 4">
    <name type="scientific">Streptomyces cellostaticus</name>
    <dbReference type="NCBI Taxonomy" id="67285"/>
    <lineage>
        <taxon>Bacteria</taxon>
        <taxon>Bacillati</taxon>
        <taxon>Actinomycetota</taxon>
        <taxon>Actinomycetes</taxon>
        <taxon>Kitasatosporales</taxon>
        <taxon>Streptomycetaceae</taxon>
        <taxon>Streptomyces</taxon>
    </lineage>
</organism>
<dbReference type="PANTHER" id="PTHR43283">
    <property type="entry name" value="BETA-LACTAMASE-RELATED"/>
    <property type="match status" value="1"/>
</dbReference>
<comment type="caution">
    <text evidence="3">The sequence shown here is derived from an EMBL/GenBank/DDBJ whole genome shotgun (WGS) entry which is preliminary data.</text>
</comment>
<dbReference type="GO" id="GO:0016787">
    <property type="term" value="F:hydrolase activity"/>
    <property type="evidence" value="ECO:0007669"/>
    <property type="project" value="UniProtKB-KW"/>
</dbReference>
<evidence type="ECO:0000313" key="3">
    <source>
        <dbReference type="EMBL" id="KUM91181.1"/>
    </source>
</evidence>
<feature type="domain" description="Beta-lactamase-related" evidence="2">
    <location>
        <begin position="17"/>
        <end position="120"/>
    </location>
</feature>
<dbReference type="AlphaFoldDB" id="A0A101NDG6"/>
<dbReference type="InterPro" id="IPR050789">
    <property type="entry name" value="Diverse_Enzym_Activities"/>
</dbReference>
<dbReference type="STRING" id="67285.AQI88_38345"/>